<name>J3NRN9_GAET3</name>
<dbReference type="Gene3D" id="1.10.8.270">
    <property type="entry name" value="putative rabgap domain of human tbc1 domain family member 14 like domains"/>
    <property type="match status" value="1"/>
</dbReference>
<reference evidence="4" key="2">
    <citation type="submission" date="2010-07" db="EMBL/GenBank/DDBJ databases">
        <authorList>
            <consortium name="The Broad Institute Genome Sequencing Platform"/>
            <consortium name="Broad Institute Genome Sequencing Center for Infectious Disease"/>
            <person name="Ma L.-J."/>
            <person name="Dead R."/>
            <person name="Young S."/>
            <person name="Zeng Q."/>
            <person name="Koehrsen M."/>
            <person name="Alvarado L."/>
            <person name="Berlin A."/>
            <person name="Chapman S.B."/>
            <person name="Chen Z."/>
            <person name="Freedman E."/>
            <person name="Gellesch M."/>
            <person name="Goldberg J."/>
            <person name="Griggs A."/>
            <person name="Gujja S."/>
            <person name="Heilman E.R."/>
            <person name="Heiman D."/>
            <person name="Hepburn T."/>
            <person name="Howarth C."/>
            <person name="Jen D."/>
            <person name="Larson L."/>
            <person name="Mehta T."/>
            <person name="Neiman D."/>
            <person name="Pearson M."/>
            <person name="Roberts A."/>
            <person name="Saif S."/>
            <person name="Shea T."/>
            <person name="Shenoy N."/>
            <person name="Sisk P."/>
            <person name="Stolte C."/>
            <person name="Sykes S."/>
            <person name="Walk T."/>
            <person name="White J."/>
            <person name="Yandava C."/>
            <person name="Haas B."/>
            <person name="Nusbaum C."/>
            <person name="Birren B."/>
        </authorList>
    </citation>
    <scope>NUCLEOTIDE SEQUENCE</scope>
    <source>
        <strain evidence="4">R3-111a-1</strain>
    </source>
</reference>
<dbReference type="VEuPathDB" id="FungiDB:GGTG_03939"/>
<dbReference type="FunFam" id="1.10.472.80:FF:000038">
    <property type="entry name" value="TBC1 domain family member 5"/>
    <property type="match status" value="1"/>
</dbReference>
<reference evidence="4" key="3">
    <citation type="submission" date="2010-09" db="EMBL/GenBank/DDBJ databases">
        <title>Annotation of Gaeumannomyces graminis var. tritici R3-111a-1.</title>
        <authorList>
            <consortium name="The Broad Institute Genome Sequencing Platform"/>
            <person name="Ma L.-J."/>
            <person name="Dead R."/>
            <person name="Young S.K."/>
            <person name="Zeng Q."/>
            <person name="Gargeya S."/>
            <person name="Fitzgerald M."/>
            <person name="Haas B."/>
            <person name="Abouelleil A."/>
            <person name="Alvarado L."/>
            <person name="Arachchi H.M."/>
            <person name="Berlin A."/>
            <person name="Brown A."/>
            <person name="Chapman S.B."/>
            <person name="Chen Z."/>
            <person name="Dunbar C."/>
            <person name="Freedman E."/>
            <person name="Gearin G."/>
            <person name="Gellesch M."/>
            <person name="Goldberg J."/>
            <person name="Griggs A."/>
            <person name="Gujja S."/>
            <person name="Heiman D."/>
            <person name="Howarth C."/>
            <person name="Larson L."/>
            <person name="Lui A."/>
            <person name="MacDonald P.J.P."/>
            <person name="Mehta T."/>
            <person name="Montmayeur A."/>
            <person name="Murphy C."/>
            <person name="Neiman D."/>
            <person name="Pearson M."/>
            <person name="Priest M."/>
            <person name="Roberts A."/>
            <person name="Saif S."/>
            <person name="Shea T."/>
            <person name="Shenoy N."/>
            <person name="Sisk P."/>
            <person name="Stolte C."/>
            <person name="Sykes S."/>
            <person name="Yandava C."/>
            <person name="Wortman J."/>
            <person name="Nusbaum C."/>
            <person name="Birren B."/>
        </authorList>
    </citation>
    <scope>NUCLEOTIDE SEQUENCE</scope>
    <source>
        <strain evidence="4">R3-111a-1</strain>
    </source>
</reference>
<keyword evidence="6" id="KW-1185">Reference proteome</keyword>
<feature type="region of interest" description="Disordered" evidence="2">
    <location>
        <begin position="668"/>
        <end position="714"/>
    </location>
</feature>
<feature type="compositionally biased region" description="Low complexity" evidence="2">
    <location>
        <begin position="700"/>
        <end position="713"/>
    </location>
</feature>
<dbReference type="eggNOG" id="KOG1091">
    <property type="taxonomic scope" value="Eukaryota"/>
</dbReference>
<dbReference type="HOGENOM" id="CLU_019939_1_0_1"/>
<gene>
    <name evidence="5" type="primary">20344397</name>
    <name evidence="4" type="ORF">GGTG_03939</name>
</gene>
<dbReference type="Pfam" id="PF00566">
    <property type="entry name" value="RabGAP-TBC"/>
    <property type="match status" value="1"/>
</dbReference>
<evidence type="ECO:0000313" key="6">
    <source>
        <dbReference type="Proteomes" id="UP000006039"/>
    </source>
</evidence>
<protein>
    <recommendedName>
        <fullName evidence="3">Rab-GAP TBC domain-containing protein</fullName>
    </recommendedName>
</protein>
<dbReference type="InterPro" id="IPR035969">
    <property type="entry name" value="Rab-GAP_TBC_sf"/>
</dbReference>
<dbReference type="FunFam" id="1.10.8.270:FF:000031">
    <property type="entry name" value="TBC1 domain family member 5"/>
    <property type="match status" value="1"/>
</dbReference>
<reference evidence="6" key="1">
    <citation type="submission" date="2010-07" db="EMBL/GenBank/DDBJ databases">
        <title>The genome sequence of Gaeumannomyces graminis var. tritici strain R3-111a-1.</title>
        <authorList>
            <consortium name="The Broad Institute Genome Sequencing Platform"/>
            <person name="Ma L.-J."/>
            <person name="Dead R."/>
            <person name="Young S."/>
            <person name="Zeng Q."/>
            <person name="Koehrsen M."/>
            <person name="Alvarado L."/>
            <person name="Berlin A."/>
            <person name="Chapman S.B."/>
            <person name="Chen Z."/>
            <person name="Freedman E."/>
            <person name="Gellesch M."/>
            <person name="Goldberg J."/>
            <person name="Griggs A."/>
            <person name="Gujja S."/>
            <person name="Heilman E.R."/>
            <person name="Heiman D."/>
            <person name="Hepburn T."/>
            <person name="Howarth C."/>
            <person name="Jen D."/>
            <person name="Larson L."/>
            <person name="Mehta T."/>
            <person name="Neiman D."/>
            <person name="Pearson M."/>
            <person name="Roberts A."/>
            <person name="Saif S."/>
            <person name="Shea T."/>
            <person name="Shenoy N."/>
            <person name="Sisk P."/>
            <person name="Stolte C."/>
            <person name="Sykes S."/>
            <person name="Walk T."/>
            <person name="White J."/>
            <person name="Yandava C."/>
            <person name="Haas B."/>
            <person name="Nusbaum C."/>
            <person name="Birren B."/>
        </authorList>
    </citation>
    <scope>NUCLEOTIDE SEQUENCE [LARGE SCALE GENOMIC DNA]</scope>
    <source>
        <strain evidence="6">R3-111a-1</strain>
    </source>
</reference>
<dbReference type="PANTHER" id="PTHR22957:SF337">
    <property type="entry name" value="TBC1 DOMAIN FAMILY MEMBER 5"/>
    <property type="match status" value="1"/>
</dbReference>
<keyword evidence="1" id="KW-0343">GTPase activation</keyword>
<evidence type="ECO:0000259" key="3">
    <source>
        <dbReference type="PROSITE" id="PS50086"/>
    </source>
</evidence>
<feature type="compositionally biased region" description="Low complexity" evidence="2">
    <location>
        <begin position="532"/>
        <end position="541"/>
    </location>
</feature>
<dbReference type="OrthoDB" id="27140at2759"/>
<feature type="compositionally biased region" description="Low complexity" evidence="2">
    <location>
        <begin position="786"/>
        <end position="800"/>
    </location>
</feature>
<dbReference type="STRING" id="644352.J3NRN9"/>
<dbReference type="EMBL" id="GL385396">
    <property type="protein sequence ID" value="EJT78845.1"/>
    <property type="molecule type" value="Genomic_DNA"/>
</dbReference>
<dbReference type="Proteomes" id="UP000006039">
    <property type="component" value="Unassembled WGS sequence"/>
</dbReference>
<dbReference type="InterPro" id="IPR000195">
    <property type="entry name" value="Rab-GAP-TBC_dom"/>
</dbReference>
<dbReference type="GeneID" id="20344397"/>
<reference evidence="5" key="4">
    <citation type="journal article" date="2015" name="G3 (Bethesda)">
        <title>Genome sequences of three phytopathogenic species of the Magnaporthaceae family of fungi.</title>
        <authorList>
            <person name="Okagaki L.H."/>
            <person name="Nunes C.C."/>
            <person name="Sailsbery J."/>
            <person name="Clay B."/>
            <person name="Brown D."/>
            <person name="John T."/>
            <person name="Oh Y."/>
            <person name="Young N."/>
            <person name="Fitzgerald M."/>
            <person name="Haas B.J."/>
            <person name="Zeng Q."/>
            <person name="Young S."/>
            <person name="Adiconis X."/>
            <person name="Fan L."/>
            <person name="Levin J.Z."/>
            <person name="Mitchell T.K."/>
            <person name="Okubara P.A."/>
            <person name="Farman M.L."/>
            <person name="Kohn L.M."/>
            <person name="Birren B."/>
            <person name="Ma L.-J."/>
            <person name="Dean R.A."/>
        </authorList>
    </citation>
    <scope>NUCLEOTIDE SEQUENCE</scope>
    <source>
        <strain evidence="5">R3-111a-1</strain>
    </source>
</reference>
<sequence>MGVVYLTELHLSFYSPHTSVGSCSPRNHPPLHQNPTSTVKYLKKHPRTTMRPLDETRGRWQETVKHSAGFTELQRAVKFNGSESPCIAGCRSVCWKAFLLFQAVPASDWSQALLASRNSYSSLRDRQLLYIKHPEKLAELPLDPLADVPGSPWDAFRHDELVRAEILQDVRRLPDEPSFYHEPATQTLILDVLFLYCKTHPEAGGYRQGMHELLAPIVYVVHQDAIDRAAASADGLTDPAMVEMLDSYFVEHDSFVLFSAVMANATAFYEISGSPSDSASPAGSGGQSAIVERSRQIHEVTLRSVDPELATHLKALEILPQIFLIRWIRLLFGREFPFEQQLVLWDTMFAFDPSLELIDLVCIAMLIRIRWTLLEMDYSSALQTLLKYPPPQPTHGPHTFVDDAIYLKEHLNQAGGATLVMKYTGRSPPTPPASTAGSGSRPSTPNVVAAGFAGLRPRSLGARPSPLSFTSSPPSAAARFVQQQGSVEALFQGAAKNFLERGERLGLNQAVRDAVGEIRRNVQQGIQEARKAAAASGSSRSPGVISPVSGETRASVMTRRNRQLATMLDSAVTELRQLATECSALGDEAARGAHKTAIETAAARVQFVQVYLEDSTLQLPDEEPNVTATGEARVVGRQTSLARVVLDTTPVVTSTAAILDAVRDDLETASAEDPKGGTQGQAARTNSPTAVGPPGPKLPPAEAEPAGSASDAGARMDMDIDMDASGLMAAEEDVATAAPPVVASAVASHPPVAVATAGDQRPSAPIPTRSTIAQSSFSWMLEPETPASASSLARPSRGSAFGSVASAPPAQRKQGSVGGGGNGSTGSSRERHAFLFGEVVSGDAAEAGRRRAPTSDEIFGLEPLRKALPRNGPPSQEP</sequence>
<organism evidence="4">
    <name type="scientific">Gaeumannomyces tritici (strain R3-111a-1)</name>
    <name type="common">Wheat and barley take-all root rot fungus</name>
    <name type="synonym">Gaeumannomyces graminis var. tritici</name>
    <dbReference type="NCBI Taxonomy" id="644352"/>
    <lineage>
        <taxon>Eukaryota</taxon>
        <taxon>Fungi</taxon>
        <taxon>Dikarya</taxon>
        <taxon>Ascomycota</taxon>
        <taxon>Pezizomycotina</taxon>
        <taxon>Sordariomycetes</taxon>
        <taxon>Sordariomycetidae</taxon>
        <taxon>Magnaporthales</taxon>
        <taxon>Magnaporthaceae</taxon>
        <taxon>Gaeumannomyces</taxon>
    </lineage>
</organism>
<dbReference type="GO" id="GO:0005096">
    <property type="term" value="F:GTPase activator activity"/>
    <property type="evidence" value="ECO:0007669"/>
    <property type="project" value="UniProtKB-KW"/>
</dbReference>
<feature type="region of interest" description="Disordered" evidence="2">
    <location>
        <begin position="424"/>
        <end position="445"/>
    </location>
</feature>
<reference evidence="5" key="5">
    <citation type="submission" date="2018-04" db="UniProtKB">
        <authorList>
            <consortium name="EnsemblFungi"/>
        </authorList>
    </citation>
    <scope>IDENTIFICATION</scope>
    <source>
        <strain evidence="5">R3-111a-1</strain>
    </source>
</reference>
<dbReference type="SMART" id="SM00164">
    <property type="entry name" value="TBC"/>
    <property type="match status" value="1"/>
</dbReference>
<dbReference type="SUPFAM" id="SSF47923">
    <property type="entry name" value="Ypt/Rab-GAP domain of gyp1p"/>
    <property type="match status" value="2"/>
</dbReference>
<dbReference type="EnsemblFungi" id="EJT78845">
    <property type="protein sequence ID" value="EJT78845"/>
    <property type="gene ID" value="GGTG_03939"/>
</dbReference>
<evidence type="ECO:0000313" key="5">
    <source>
        <dbReference type="EnsemblFungi" id="EJT78845"/>
    </source>
</evidence>
<feature type="region of interest" description="Disordered" evidence="2">
    <location>
        <begin position="532"/>
        <end position="553"/>
    </location>
</feature>
<dbReference type="PANTHER" id="PTHR22957">
    <property type="entry name" value="TBC1 DOMAIN FAMILY MEMBER GTPASE-ACTIVATING PROTEIN"/>
    <property type="match status" value="1"/>
</dbReference>
<evidence type="ECO:0000313" key="4">
    <source>
        <dbReference type="EMBL" id="EJT78845.1"/>
    </source>
</evidence>
<dbReference type="RefSeq" id="XP_009219990.1">
    <property type="nucleotide sequence ID" value="XM_009221726.1"/>
</dbReference>
<dbReference type="Gene3D" id="1.10.472.80">
    <property type="entry name" value="Ypt/Rab-GAP domain of gyp1p, domain 3"/>
    <property type="match status" value="1"/>
</dbReference>
<accession>J3NRN9</accession>
<feature type="region of interest" description="Disordered" evidence="2">
    <location>
        <begin position="783"/>
        <end position="878"/>
    </location>
</feature>
<feature type="compositionally biased region" description="Polar residues" evidence="2">
    <location>
        <begin position="680"/>
        <end position="689"/>
    </location>
</feature>
<dbReference type="PROSITE" id="PS50086">
    <property type="entry name" value="TBC_RABGAP"/>
    <property type="match status" value="1"/>
</dbReference>
<dbReference type="AlphaFoldDB" id="J3NRN9"/>
<evidence type="ECO:0000256" key="1">
    <source>
        <dbReference type="ARBA" id="ARBA00022468"/>
    </source>
</evidence>
<evidence type="ECO:0000256" key="2">
    <source>
        <dbReference type="SAM" id="MobiDB-lite"/>
    </source>
</evidence>
<feature type="domain" description="Rab-GAP TBC" evidence="3">
    <location>
        <begin position="85"/>
        <end position="352"/>
    </location>
</feature>
<proteinExistence type="predicted"/>